<dbReference type="EMBL" id="CP035492">
    <property type="protein sequence ID" value="QAY68126.1"/>
    <property type="molecule type" value="Genomic_DNA"/>
</dbReference>
<keyword evidence="3" id="KW-1185">Reference proteome</keyword>
<dbReference type="InterPro" id="IPR052557">
    <property type="entry name" value="CAP/Cytokinesis_protein"/>
</dbReference>
<feature type="domain" description="Transglutaminase-like" evidence="1">
    <location>
        <begin position="177"/>
        <end position="233"/>
    </location>
</feature>
<proteinExistence type="predicted"/>
<evidence type="ECO:0000313" key="3">
    <source>
        <dbReference type="Proteomes" id="UP000293568"/>
    </source>
</evidence>
<reference evidence="2 3" key="1">
    <citation type="submission" date="2019-01" db="EMBL/GenBank/DDBJ databases">
        <title>Genome sequencing of strain FW100M-2.</title>
        <authorList>
            <person name="Heo J."/>
            <person name="Kim S.-J."/>
            <person name="Kim J.-S."/>
            <person name="Hong S.-B."/>
            <person name="Kwon S.-W."/>
        </authorList>
    </citation>
    <scope>NUCLEOTIDE SEQUENCE [LARGE SCALE GENOMIC DNA]</scope>
    <source>
        <strain evidence="2 3">FW100M-2</strain>
    </source>
</reference>
<protein>
    <recommendedName>
        <fullName evidence="1">Transglutaminase-like domain-containing protein</fullName>
    </recommendedName>
</protein>
<sequence length="316" mass="35268">MAKHRLAKWAALAAVAASAIGWSGQDTIREHVLAARSNEQAGFADPEETLASELYAGFASGESSFDMTYAGDRKKLADELPAKIKEAIAKDDYIRYTLASYVYTIRSAGGRSTIHVEARYRETKAQTAYVKAQVKQWISRLVKPGMNDHQKVKVIHDWIVSHVEYDQQLKKYTAYDALTSGYAVCQGYSLLGYRMLQEAGLTALIAEGKVNTGDHAWNMVKLDGKWYHLDLTWDDPVVHQPPSARKPKILSATPIICGRMSSLLKIIPGRLFIRRPIQATMIRSNRSCGAERLLTRLPMPSCGTSWGCSGWMRSIR</sequence>
<evidence type="ECO:0000313" key="2">
    <source>
        <dbReference type="EMBL" id="QAY68126.1"/>
    </source>
</evidence>
<dbReference type="Proteomes" id="UP000293568">
    <property type="component" value="Chromosome"/>
</dbReference>
<dbReference type="PANTHER" id="PTHR46333">
    <property type="entry name" value="CYTOKINESIS PROTEIN 3"/>
    <property type="match status" value="1"/>
</dbReference>
<organism evidence="2 3">
    <name type="scientific">Paenibacillus protaetiae</name>
    <dbReference type="NCBI Taxonomy" id="2509456"/>
    <lineage>
        <taxon>Bacteria</taxon>
        <taxon>Bacillati</taxon>
        <taxon>Bacillota</taxon>
        <taxon>Bacilli</taxon>
        <taxon>Bacillales</taxon>
        <taxon>Paenibacillaceae</taxon>
        <taxon>Paenibacillus</taxon>
    </lineage>
</organism>
<dbReference type="OrthoDB" id="9788327at2"/>
<dbReference type="InterPro" id="IPR002931">
    <property type="entry name" value="Transglutaminase-like"/>
</dbReference>
<dbReference type="PANTHER" id="PTHR46333:SF2">
    <property type="entry name" value="CYTOKINESIS PROTEIN 3"/>
    <property type="match status" value="1"/>
</dbReference>
<dbReference type="RefSeq" id="WP_129443599.1">
    <property type="nucleotide sequence ID" value="NZ_CP035492.1"/>
</dbReference>
<dbReference type="AlphaFoldDB" id="A0A4P6EZ31"/>
<dbReference type="Pfam" id="PF01841">
    <property type="entry name" value="Transglut_core"/>
    <property type="match status" value="1"/>
</dbReference>
<accession>A0A4P6EZ31</accession>
<dbReference type="InterPro" id="IPR038765">
    <property type="entry name" value="Papain-like_cys_pep_sf"/>
</dbReference>
<name>A0A4P6EZ31_9BACL</name>
<dbReference type="SMART" id="SM00460">
    <property type="entry name" value="TGc"/>
    <property type="match status" value="1"/>
</dbReference>
<dbReference type="KEGG" id="pprt:ET464_18865"/>
<evidence type="ECO:0000259" key="1">
    <source>
        <dbReference type="SMART" id="SM00460"/>
    </source>
</evidence>
<dbReference type="Gene3D" id="3.10.620.30">
    <property type="match status" value="1"/>
</dbReference>
<dbReference type="SUPFAM" id="SSF54001">
    <property type="entry name" value="Cysteine proteinases"/>
    <property type="match status" value="1"/>
</dbReference>
<dbReference type="GO" id="GO:0005737">
    <property type="term" value="C:cytoplasm"/>
    <property type="evidence" value="ECO:0007669"/>
    <property type="project" value="TreeGrafter"/>
</dbReference>
<gene>
    <name evidence="2" type="ORF">ET464_18865</name>
</gene>